<organism evidence="5 6">
    <name type="scientific">Ceratopteris richardii</name>
    <name type="common">Triangle waterfern</name>
    <dbReference type="NCBI Taxonomy" id="49495"/>
    <lineage>
        <taxon>Eukaryota</taxon>
        <taxon>Viridiplantae</taxon>
        <taxon>Streptophyta</taxon>
        <taxon>Embryophyta</taxon>
        <taxon>Tracheophyta</taxon>
        <taxon>Polypodiopsida</taxon>
        <taxon>Polypodiidae</taxon>
        <taxon>Polypodiales</taxon>
        <taxon>Pteridineae</taxon>
        <taxon>Pteridaceae</taxon>
        <taxon>Parkerioideae</taxon>
        <taxon>Ceratopteris</taxon>
    </lineage>
</organism>
<evidence type="ECO:0000313" key="5">
    <source>
        <dbReference type="EMBL" id="KAH7295309.1"/>
    </source>
</evidence>
<dbReference type="OrthoDB" id="1910064at2759"/>
<dbReference type="Proteomes" id="UP000825935">
    <property type="component" value="Chromosome 27"/>
</dbReference>
<dbReference type="InterPro" id="IPR036922">
    <property type="entry name" value="Rieske_2Fe-2S_sf"/>
</dbReference>
<evidence type="ECO:0000256" key="1">
    <source>
        <dbReference type="ARBA" id="ARBA00023002"/>
    </source>
</evidence>
<reference evidence="5 6" key="1">
    <citation type="submission" date="2021-08" db="EMBL/GenBank/DDBJ databases">
        <title>WGS assembly of Ceratopteris richardii.</title>
        <authorList>
            <person name="Marchant D.B."/>
            <person name="Chen G."/>
            <person name="Jenkins J."/>
            <person name="Shu S."/>
            <person name="Leebens-Mack J."/>
            <person name="Grimwood J."/>
            <person name="Schmutz J."/>
            <person name="Soltis P."/>
            <person name="Soltis D."/>
            <person name="Chen Z.-H."/>
        </authorList>
    </citation>
    <scope>NUCLEOTIDE SEQUENCE [LARGE SCALE GENOMIC DNA]</scope>
    <source>
        <strain evidence="5">Whitten #5841</strain>
        <tissue evidence="5">Leaf</tissue>
    </source>
</reference>
<keyword evidence="1" id="KW-0560">Oxidoreductase</keyword>
<dbReference type="SUPFAM" id="SSF50022">
    <property type="entry name" value="ISP domain"/>
    <property type="match status" value="1"/>
</dbReference>
<evidence type="ECO:0000259" key="4">
    <source>
        <dbReference type="Pfam" id="PF13806"/>
    </source>
</evidence>
<keyword evidence="2" id="KW-0534">Nitrate assimilation</keyword>
<comment type="cofactor">
    <cofactor evidence="3">
        <name>[2Fe-2S] cluster</name>
        <dbReference type="ChEBI" id="CHEBI:190135"/>
    </cofactor>
</comment>
<evidence type="ECO:0000256" key="2">
    <source>
        <dbReference type="ARBA" id="ARBA00023063"/>
    </source>
</evidence>
<dbReference type="AlphaFoldDB" id="A0A8T2RFX5"/>
<dbReference type="GO" id="GO:0008942">
    <property type="term" value="F:nitrite reductase [NAD(P)H] activity"/>
    <property type="evidence" value="ECO:0007669"/>
    <property type="project" value="InterPro"/>
</dbReference>
<dbReference type="OMA" id="LCHTKFS"/>
<dbReference type="PANTHER" id="PTHR21496:SF0">
    <property type="entry name" value="RIESKE DOMAIN-CONTAINING PROTEIN"/>
    <property type="match status" value="1"/>
</dbReference>
<proteinExistence type="predicted"/>
<accession>A0A8T2RFX5</accession>
<evidence type="ECO:0000313" key="6">
    <source>
        <dbReference type="Proteomes" id="UP000825935"/>
    </source>
</evidence>
<sequence length="214" mass="23463">MGALSYSASSFAEAPSGVHSSLRVGSLCANGLRSHIMQRKWSVRKNVNFCIARNVPPEKGRGRSARKASAQGLQRMMRNKDPDMQGWIEVTTVSDFVEGKNKAIIHDNKGYVLVKKGDDLRAIAANCTSCKFPIIEGKVSQPDDGALDITCPLCHTRFSLEDGAVLQYCPKDGPLQWFIGTLKEKATPEAAKIIPTRVSKAGRVYLRFANVQIL</sequence>
<dbReference type="PANTHER" id="PTHR21496">
    <property type="entry name" value="FERREDOXIN-RELATED"/>
    <property type="match status" value="1"/>
</dbReference>
<dbReference type="EMBL" id="CM035432">
    <property type="protein sequence ID" value="KAH7295309.1"/>
    <property type="molecule type" value="Genomic_DNA"/>
</dbReference>
<comment type="caution">
    <text evidence="5">The sequence shown here is derived from an EMBL/GenBank/DDBJ whole genome shotgun (WGS) entry which is preliminary data.</text>
</comment>
<dbReference type="Pfam" id="PF13806">
    <property type="entry name" value="Rieske_2"/>
    <property type="match status" value="1"/>
</dbReference>
<name>A0A8T2RFX5_CERRI</name>
<dbReference type="Gene3D" id="2.102.10.10">
    <property type="entry name" value="Rieske [2Fe-2S] iron-sulphur domain"/>
    <property type="match status" value="1"/>
</dbReference>
<keyword evidence="6" id="KW-1185">Reference proteome</keyword>
<dbReference type="GO" id="GO:0051537">
    <property type="term" value="F:2 iron, 2 sulfur cluster binding"/>
    <property type="evidence" value="ECO:0007669"/>
    <property type="project" value="InterPro"/>
</dbReference>
<dbReference type="GO" id="GO:0042128">
    <property type="term" value="P:nitrate assimilation"/>
    <property type="evidence" value="ECO:0007669"/>
    <property type="project" value="UniProtKB-KW"/>
</dbReference>
<dbReference type="InterPro" id="IPR012748">
    <property type="entry name" value="Rieske-like_NirD"/>
</dbReference>
<feature type="domain" description="Rieske-like [2Fe-2S]" evidence="4">
    <location>
        <begin position="87"/>
        <end position="174"/>
    </location>
</feature>
<evidence type="ECO:0000256" key="3">
    <source>
        <dbReference type="ARBA" id="ARBA00034078"/>
    </source>
</evidence>
<gene>
    <name evidence="5" type="ORF">KP509_27G042300</name>
</gene>
<protein>
    <recommendedName>
        <fullName evidence="4">Rieske-like [2Fe-2S] domain-containing protein</fullName>
    </recommendedName>
</protein>